<evidence type="ECO:0000256" key="7">
    <source>
        <dbReference type="ARBA" id="ARBA00023242"/>
    </source>
</evidence>
<name>A0A4Q9PHW8_9APHY</name>
<feature type="region of interest" description="Disordered" evidence="8">
    <location>
        <begin position="65"/>
        <end position="90"/>
    </location>
</feature>
<dbReference type="Proteomes" id="UP000292082">
    <property type="component" value="Unassembled WGS sequence"/>
</dbReference>
<dbReference type="Pfam" id="PF00649">
    <property type="entry name" value="Copper-fist"/>
    <property type="match status" value="1"/>
</dbReference>
<keyword evidence="6" id="KW-0804">Transcription</keyword>
<dbReference type="SUPFAM" id="SSF57879">
    <property type="entry name" value="Zinc domain conserved in yeast copper-regulated transcription factors"/>
    <property type="match status" value="1"/>
</dbReference>
<keyword evidence="2" id="KW-0479">Metal-binding</keyword>
<dbReference type="STRING" id="114155.A0A4Q9PHW8"/>
<dbReference type="InterPro" id="IPR036395">
    <property type="entry name" value="Cu_fist_DNA-bd_dom_sf"/>
</dbReference>
<keyword evidence="7" id="KW-0539">Nucleus</keyword>
<feature type="region of interest" description="Disordered" evidence="8">
    <location>
        <begin position="348"/>
        <end position="371"/>
    </location>
</feature>
<dbReference type="GO" id="GO:0005634">
    <property type="term" value="C:nucleus"/>
    <property type="evidence" value="ECO:0007669"/>
    <property type="project" value="UniProtKB-SubCell"/>
</dbReference>
<evidence type="ECO:0000313" key="10">
    <source>
        <dbReference type="EMBL" id="TBU53432.1"/>
    </source>
</evidence>
<dbReference type="PRINTS" id="PR00617">
    <property type="entry name" value="COPPERFIST"/>
</dbReference>
<dbReference type="GO" id="GO:0006879">
    <property type="term" value="P:intracellular iron ion homeostasis"/>
    <property type="evidence" value="ECO:0007669"/>
    <property type="project" value="TreeGrafter"/>
</dbReference>
<dbReference type="GO" id="GO:0006878">
    <property type="term" value="P:intracellular copper ion homeostasis"/>
    <property type="evidence" value="ECO:0007669"/>
    <property type="project" value="TreeGrafter"/>
</dbReference>
<keyword evidence="5" id="KW-0805">Transcription regulation</keyword>
<dbReference type="SMART" id="SM01090">
    <property type="entry name" value="Copper-fist"/>
    <property type="match status" value="1"/>
</dbReference>
<evidence type="ECO:0000256" key="4">
    <source>
        <dbReference type="ARBA" id="ARBA00023008"/>
    </source>
</evidence>
<feature type="region of interest" description="Disordered" evidence="8">
    <location>
        <begin position="164"/>
        <end position="228"/>
    </location>
</feature>
<dbReference type="AlphaFoldDB" id="A0A4Q9PHW8"/>
<keyword evidence="11" id="KW-1185">Reference proteome</keyword>
<feature type="compositionally biased region" description="Low complexity" evidence="8">
    <location>
        <begin position="164"/>
        <end position="175"/>
    </location>
</feature>
<keyword evidence="4" id="KW-0186">Copper</keyword>
<comment type="subcellular location">
    <subcellularLocation>
        <location evidence="1">Nucleus</location>
    </subcellularLocation>
</comment>
<keyword evidence="3" id="KW-0862">Zinc</keyword>
<protein>
    <recommendedName>
        <fullName evidence="9">Copper-fist domain-containing protein</fullName>
    </recommendedName>
</protein>
<evidence type="ECO:0000256" key="3">
    <source>
        <dbReference type="ARBA" id="ARBA00022833"/>
    </source>
</evidence>
<dbReference type="GO" id="GO:0005507">
    <property type="term" value="F:copper ion binding"/>
    <property type="evidence" value="ECO:0007669"/>
    <property type="project" value="InterPro"/>
</dbReference>
<dbReference type="PROSITE" id="PS50073">
    <property type="entry name" value="COPPER_FIST_2"/>
    <property type="match status" value="1"/>
</dbReference>
<sequence>MVYVNDKKFACESCIKGHRSSGCQHADRPLFEVKKKGRPVSQCDKCRELRKTKRMHGKCTCSSSSVPGTLSEAKAAGSADGPMSKSKSRRFKPIAPALPNGLKDVPTQDTLPDACLNLCRCGGKDASICTCAHDQGPSMRTDNGGLAALAQAALFCCGDDLPSASTSTSRVPSNSSERRTTAGPTEDMFSSQKRSCCSTVSRPPSPTPKRTKRSGTTPALSDQHIPRAPRCCSASSTPVYASSFSHAHTTYSAPPVFPAIHLPSASASIADSGCCCGAQCACPGCVQHRGSEHAAKDILDCEEGECRTCVDHDGGVALPEHALAFSQGRYGHTSSGASAVQQGAVSPPALVAGSSSTSGTSNSPTSARRARGDSVSYIDAFLATAASLPLPPPGRTRAGALDPTNVLVYPKSIFEGGDAERRSLFGLVEVPKLQCSCPGGCGCPEGQCACGEGCTGCAPEHGEVDGDGDVGEGEGEARSGSQTIQSLVGVGSCCSR</sequence>
<dbReference type="SMART" id="SM00412">
    <property type="entry name" value="Cu_FIST"/>
    <property type="match status" value="1"/>
</dbReference>
<evidence type="ECO:0000256" key="5">
    <source>
        <dbReference type="ARBA" id="ARBA00023015"/>
    </source>
</evidence>
<reference evidence="10 11" key="1">
    <citation type="submission" date="2019-01" db="EMBL/GenBank/DDBJ databases">
        <title>Draft genome sequences of three monokaryotic isolates of the white-rot basidiomycete fungus Dichomitus squalens.</title>
        <authorList>
            <consortium name="DOE Joint Genome Institute"/>
            <person name="Lopez S.C."/>
            <person name="Andreopoulos B."/>
            <person name="Pangilinan J."/>
            <person name="Lipzen A."/>
            <person name="Riley R."/>
            <person name="Ahrendt S."/>
            <person name="Ng V."/>
            <person name="Barry K."/>
            <person name="Daum C."/>
            <person name="Grigoriev I.V."/>
            <person name="Hilden K.S."/>
            <person name="Makela M.R."/>
            <person name="de Vries R.P."/>
        </authorList>
    </citation>
    <scope>NUCLEOTIDE SEQUENCE [LARGE SCALE GENOMIC DNA]</scope>
    <source>
        <strain evidence="10 11">CBS 464.89</strain>
    </source>
</reference>
<evidence type="ECO:0000259" key="9">
    <source>
        <dbReference type="PROSITE" id="PS50073"/>
    </source>
</evidence>
<dbReference type="PANTHER" id="PTHR28088:SF5">
    <property type="entry name" value="TRANSCRIPTIONAL ACTIVATOR HAA1-RELATED"/>
    <property type="match status" value="1"/>
</dbReference>
<dbReference type="InterPro" id="IPR001083">
    <property type="entry name" value="Cu_fist_DNA-bd_dom"/>
</dbReference>
<organism evidence="10 11">
    <name type="scientific">Dichomitus squalens</name>
    <dbReference type="NCBI Taxonomy" id="114155"/>
    <lineage>
        <taxon>Eukaryota</taxon>
        <taxon>Fungi</taxon>
        <taxon>Dikarya</taxon>
        <taxon>Basidiomycota</taxon>
        <taxon>Agaricomycotina</taxon>
        <taxon>Agaricomycetes</taxon>
        <taxon>Polyporales</taxon>
        <taxon>Polyporaceae</taxon>
        <taxon>Dichomitus</taxon>
    </lineage>
</organism>
<dbReference type="FunFam" id="3.90.430.10:FF:000001">
    <property type="entry name" value="Copper fist DNA-binding protein"/>
    <property type="match status" value="1"/>
</dbReference>
<feature type="domain" description="Copper-fist" evidence="9">
    <location>
        <begin position="1"/>
        <end position="40"/>
    </location>
</feature>
<evidence type="ECO:0000256" key="1">
    <source>
        <dbReference type="ARBA" id="ARBA00004123"/>
    </source>
</evidence>
<dbReference type="InterPro" id="IPR051763">
    <property type="entry name" value="Copper_Homeo_Regul"/>
</dbReference>
<evidence type="ECO:0000256" key="2">
    <source>
        <dbReference type="ARBA" id="ARBA00022723"/>
    </source>
</evidence>
<dbReference type="GO" id="GO:0000978">
    <property type="term" value="F:RNA polymerase II cis-regulatory region sequence-specific DNA binding"/>
    <property type="evidence" value="ECO:0007669"/>
    <property type="project" value="TreeGrafter"/>
</dbReference>
<accession>A0A4Q9PHW8</accession>
<evidence type="ECO:0000313" key="11">
    <source>
        <dbReference type="Proteomes" id="UP000292082"/>
    </source>
</evidence>
<dbReference type="GO" id="GO:0000981">
    <property type="term" value="F:DNA-binding transcription factor activity, RNA polymerase II-specific"/>
    <property type="evidence" value="ECO:0007669"/>
    <property type="project" value="TreeGrafter"/>
</dbReference>
<proteinExistence type="predicted"/>
<gene>
    <name evidence="10" type="ORF">BD310DRAFT_938042</name>
</gene>
<evidence type="ECO:0000256" key="6">
    <source>
        <dbReference type="ARBA" id="ARBA00023163"/>
    </source>
</evidence>
<evidence type="ECO:0000256" key="8">
    <source>
        <dbReference type="SAM" id="MobiDB-lite"/>
    </source>
</evidence>
<dbReference type="GO" id="GO:0045944">
    <property type="term" value="P:positive regulation of transcription by RNA polymerase II"/>
    <property type="evidence" value="ECO:0007669"/>
    <property type="project" value="TreeGrafter"/>
</dbReference>
<dbReference type="PANTHER" id="PTHR28088">
    <property type="entry name" value="TRANSCRIPTIONAL ACTIVATOR HAA1-RELATED"/>
    <property type="match status" value="1"/>
</dbReference>
<dbReference type="Gene3D" id="3.90.430.10">
    <property type="entry name" value="Copper fist DNA-binding domain"/>
    <property type="match status" value="1"/>
</dbReference>
<dbReference type="EMBL" id="ML145214">
    <property type="protein sequence ID" value="TBU53432.1"/>
    <property type="molecule type" value="Genomic_DNA"/>
</dbReference>
<feature type="compositionally biased region" description="Low complexity" evidence="8">
    <location>
        <begin position="354"/>
        <end position="366"/>
    </location>
</feature>